<comment type="caution">
    <text evidence="2">The sequence shown here is derived from an EMBL/GenBank/DDBJ whole genome shotgun (WGS) entry which is preliminary data.</text>
</comment>
<name>A0A292ZDL0_SPHSA</name>
<reference evidence="2 3" key="1">
    <citation type="journal article" date="2013" name="Biodegradation">
        <title>Occurrence of 4-tert-butylphenol (4-t-BP) biodegradation in an aquatic sample caused by the presence of Spirodela polyrrhiza and isolation of a 4-t-BP-utilizing bacterium.</title>
        <authorList>
            <person name="Ogata Y."/>
            <person name="Toyama T."/>
            <person name="Yu N."/>
            <person name="Wang X."/>
            <person name="Sei K."/>
            <person name="Ike M."/>
        </authorList>
    </citation>
    <scope>NUCLEOTIDE SEQUENCE [LARGE SCALE GENOMIC DNA]</scope>
    <source>
        <strain evidence="2 3">OMI</strain>
    </source>
</reference>
<sequence>MGARALSAFIFCAVPFGTAQAAEGSRAADNRSVELNVHGKIMEQCAIGNVGDMNFGDITRPGLKASARVSFNCNVPFRVDVRSANGGLANAQFPNGQGPYAGRLPYSIGFQIPVLKPSSSLVAQTFESSDLMGGRSFNSAGGIAVDGMALNVALGRPSSEAGLLAGSYSETIIISVSPS</sequence>
<gene>
    <name evidence="2" type="ORF">SFOMI_1526</name>
</gene>
<keyword evidence="1" id="KW-0732">Signal</keyword>
<feature type="chain" id="PRO_5012041908" description="Spore coat protein U domain-containing protein" evidence="1">
    <location>
        <begin position="22"/>
        <end position="179"/>
    </location>
</feature>
<evidence type="ECO:0008006" key="4">
    <source>
        <dbReference type="Google" id="ProtNLM"/>
    </source>
</evidence>
<protein>
    <recommendedName>
        <fullName evidence="4">Spore coat protein U domain-containing protein</fullName>
    </recommendedName>
</protein>
<dbReference type="RefSeq" id="WP_099185709.1">
    <property type="nucleotide sequence ID" value="NZ_BEWI01000031.1"/>
</dbReference>
<feature type="signal peptide" evidence="1">
    <location>
        <begin position="1"/>
        <end position="21"/>
    </location>
</feature>
<dbReference type="EMBL" id="BEWI01000031">
    <property type="protein sequence ID" value="GAY20996.1"/>
    <property type="molecule type" value="Genomic_DNA"/>
</dbReference>
<evidence type="ECO:0000313" key="2">
    <source>
        <dbReference type="EMBL" id="GAY20996.1"/>
    </source>
</evidence>
<accession>A0A292ZDL0</accession>
<organism evidence="2 3">
    <name type="scientific">Sphingobium fuliginis (strain ATCC 27551)</name>
    <dbReference type="NCBI Taxonomy" id="336203"/>
    <lineage>
        <taxon>Bacteria</taxon>
        <taxon>Pseudomonadati</taxon>
        <taxon>Pseudomonadota</taxon>
        <taxon>Alphaproteobacteria</taxon>
        <taxon>Sphingomonadales</taxon>
        <taxon>Sphingomonadaceae</taxon>
        <taxon>Sphingobium</taxon>
    </lineage>
</organism>
<reference evidence="2 3" key="2">
    <citation type="journal article" date="2013" name="Environ. Sci. Technol.">
        <title>The 4-tert-butylphenol-utilizing bacterium Sphingobium fuliginis OMI can degrade bisphenols via phenolic ring hydroxylation and meta-cleavage pathway.</title>
        <authorList>
            <person name="Ogata Y."/>
            <person name="Goda S."/>
            <person name="Toyama T."/>
            <person name="Sei K."/>
            <person name="Ike M."/>
        </authorList>
    </citation>
    <scope>NUCLEOTIDE SEQUENCE [LARGE SCALE GENOMIC DNA]</scope>
    <source>
        <strain evidence="2 3">OMI</strain>
    </source>
</reference>
<proteinExistence type="predicted"/>
<evidence type="ECO:0000313" key="3">
    <source>
        <dbReference type="Proteomes" id="UP000221538"/>
    </source>
</evidence>
<evidence type="ECO:0000256" key="1">
    <source>
        <dbReference type="SAM" id="SignalP"/>
    </source>
</evidence>
<dbReference type="Proteomes" id="UP000221538">
    <property type="component" value="Unassembled WGS sequence"/>
</dbReference>
<dbReference type="AlphaFoldDB" id="A0A292ZDL0"/>